<keyword evidence="1" id="KW-0805">Transcription regulation</keyword>
<comment type="caution">
    <text evidence="5">The sequence shown here is derived from an EMBL/GenBank/DDBJ whole genome shotgun (WGS) entry which is preliminary data.</text>
</comment>
<keyword evidence="6" id="KW-1185">Reference proteome</keyword>
<organism evidence="5 6">
    <name type="scientific">Asprobacillus argus</name>
    <dbReference type="NCBI Taxonomy" id="3076534"/>
    <lineage>
        <taxon>Bacteria</taxon>
        <taxon>Pseudomonadati</taxon>
        <taxon>Bacteroidota</taxon>
        <taxon>Flavobacteriia</taxon>
        <taxon>Flavobacteriales</taxon>
        <taxon>Flavobacteriaceae</taxon>
        <taxon>Asprobacillus</taxon>
    </lineage>
</organism>
<reference evidence="5 6" key="1">
    <citation type="submission" date="2023-09" db="EMBL/GenBank/DDBJ databases">
        <title>Novel taxa isolated from Blanes Bay.</title>
        <authorList>
            <person name="Rey-Velasco X."/>
            <person name="Lucena T."/>
        </authorList>
    </citation>
    <scope>NUCLEOTIDE SEQUENCE [LARGE SCALE GENOMIC DNA]</scope>
    <source>
        <strain evidence="5 6">S356</strain>
    </source>
</reference>
<keyword evidence="3" id="KW-0804">Transcription</keyword>
<dbReference type="InterPro" id="IPR046532">
    <property type="entry name" value="DUF6597"/>
</dbReference>
<dbReference type="InterPro" id="IPR009057">
    <property type="entry name" value="Homeodomain-like_sf"/>
</dbReference>
<evidence type="ECO:0000313" key="6">
    <source>
        <dbReference type="Proteomes" id="UP001257277"/>
    </source>
</evidence>
<dbReference type="Gene3D" id="1.10.10.60">
    <property type="entry name" value="Homeodomain-like"/>
    <property type="match status" value="1"/>
</dbReference>
<evidence type="ECO:0000256" key="3">
    <source>
        <dbReference type="ARBA" id="ARBA00023163"/>
    </source>
</evidence>
<dbReference type="SUPFAM" id="SSF46689">
    <property type="entry name" value="Homeodomain-like"/>
    <property type="match status" value="1"/>
</dbReference>
<dbReference type="Pfam" id="PF20240">
    <property type="entry name" value="DUF6597"/>
    <property type="match status" value="1"/>
</dbReference>
<accession>A0ABU3LD57</accession>
<dbReference type="RefSeq" id="WP_349240915.1">
    <property type="nucleotide sequence ID" value="NZ_JAVTTO010000002.1"/>
</dbReference>
<evidence type="ECO:0000256" key="2">
    <source>
        <dbReference type="ARBA" id="ARBA00023125"/>
    </source>
</evidence>
<dbReference type="InterPro" id="IPR018060">
    <property type="entry name" value="HTH_AraC"/>
</dbReference>
<dbReference type="PANTHER" id="PTHR46796:SF13">
    <property type="entry name" value="HTH-TYPE TRANSCRIPTIONAL ACTIVATOR RHAS"/>
    <property type="match status" value="1"/>
</dbReference>
<evidence type="ECO:0000259" key="4">
    <source>
        <dbReference type="PROSITE" id="PS01124"/>
    </source>
</evidence>
<sequence>MIYEQVSPKKELAHIIKSFWLIDSEGDGTIRQEKIIPDGYPELIFHYGDPYRININGSWELQEKSILAGQIRNYFFLENTGESKMFAIKLQPWIPKELFGAEMPTITDQVIPVQGAMLATLKVVQNIAVSSISFNDKVSQIEDWFDRFVLDKDLSMKYWVVQKMIGEKGSISLKQLQEEYHIGERSLERYFKTYIGLPPKFYARIIRFSYIFQLVQEKEIDWSDIVYRAGYYDQSHFIKNFQEFTGEDPSKYGFSEKNMANFLLKP</sequence>
<evidence type="ECO:0000313" key="5">
    <source>
        <dbReference type="EMBL" id="MDT7831656.1"/>
    </source>
</evidence>
<dbReference type="PANTHER" id="PTHR46796">
    <property type="entry name" value="HTH-TYPE TRANSCRIPTIONAL ACTIVATOR RHAS-RELATED"/>
    <property type="match status" value="1"/>
</dbReference>
<dbReference type="Pfam" id="PF12833">
    <property type="entry name" value="HTH_18"/>
    <property type="match status" value="1"/>
</dbReference>
<proteinExistence type="predicted"/>
<dbReference type="SMART" id="SM00342">
    <property type="entry name" value="HTH_ARAC"/>
    <property type="match status" value="1"/>
</dbReference>
<feature type="domain" description="HTH araC/xylS-type" evidence="4">
    <location>
        <begin position="155"/>
        <end position="255"/>
    </location>
</feature>
<name>A0ABU3LD57_9FLAO</name>
<dbReference type="PROSITE" id="PS01124">
    <property type="entry name" value="HTH_ARAC_FAMILY_2"/>
    <property type="match status" value="1"/>
</dbReference>
<keyword evidence="2" id="KW-0238">DNA-binding</keyword>
<protein>
    <submittedName>
        <fullName evidence="5">Helix-turn-helix transcriptional regulator</fullName>
    </submittedName>
</protein>
<gene>
    <name evidence="5" type="ORF">RQM59_04650</name>
</gene>
<dbReference type="Proteomes" id="UP001257277">
    <property type="component" value="Unassembled WGS sequence"/>
</dbReference>
<dbReference type="InterPro" id="IPR050204">
    <property type="entry name" value="AraC_XylS_family_regulators"/>
</dbReference>
<dbReference type="EMBL" id="JAVTTO010000002">
    <property type="protein sequence ID" value="MDT7831656.1"/>
    <property type="molecule type" value="Genomic_DNA"/>
</dbReference>
<evidence type="ECO:0000256" key="1">
    <source>
        <dbReference type="ARBA" id="ARBA00023015"/>
    </source>
</evidence>